<evidence type="ECO:0000313" key="5">
    <source>
        <dbReference type="Proteomes" id="UP000001072"/>
    </source>
</evidence>
<dbReference type="SUPFAM" id="SSF48179">
    <property type="entry name" value="6-phosphogluconate dehydrogenase C-terminal domain-like"/>
    <property type="match status" value="1"/>
</dbReference>
<evidence type="ECO:0008006" key="6">
    <source>
        <dbReference type="Google" id="ProtNLM"/>
    </source>
</evidence>
<evidence type="ECO:0000256" key="1">
    <source>
        <dbReference type="SAM" id="MobiDB-lite"/>
    </source>
</evidence>
<dbReference type="Pfam" id="PF08546">
    <property type="entry name" value="ApbA_C"/>
    <property type="match status" value="1"/>
</dbReference>
<dbReference type="InterPro" id="IPR051402">
    <property type="entry name" value="KPR-Related"/>
</dbReference>
<accession>F4RJX2</accession>
<dbReference type="KEGG" id="mlr:MELLADRAFT_35492"/>
<dbReference type="EMBL" id="GL883104">
    <property type="protein sequence ID" value="EGG07386.1"/>
    <property type="molecule type" value="Genomic_DNA"/>
</dbReference>
<dbReference type="VEuPathDB" id="FungiDB:MELLADRAFT_35492"/>
<dbReference type="OrthoDB" id="3609at2759"/>
<reference evidence="5" key="1">
    <citation type="journal article" date="2011" name="Proc. Natl. Acad. Sci. U.S.A.">
        <title>Obligate biotrophy features unraveled by the genomic analysis of rust fungi.</title>
        <authorList>
            <person name="Duplessis S."/>
            <person name="Cuomo C.A."/>
            <person name="Lin Y.-C."/>
            <person name="Aerts A."/>
            <person name="Tisserant E."/>
            <person name="Veneault-Fourrey C."/>
            <person name="Joly D.L."/>
            <person name="Hacquard S."/>
            <person name="Amselem J."/>
            <person name="Cantarel B.L."/>
            <person name="Chiu R."/>
            <person name="Coutinho P.M."/>
            <person name="Feau N."/>
            <person name="Field M."/>
            <person name="Frey P."/>
            <person name="Gelhaye E."/>
            <person name="Goldberg J."/>
            <person name="Grabherr M.G."/>
            <person name="Kodira C.D."/>
            <person name="Kohler A."/>
            <person name="Kuees U."/>
            <person name="Lindquist E.A."/>
            <person name="Lucas S.M."/>
            <person name="Mago R."/>
            <person name="Mauceli E."/>
            <person name="Morin E."/>
            <person name="Murat C."/>
            <person name="Pangilinan J.L."/>
            <person name="Park R."/>
            <person name="Pearson M."/>
            <person name="Quesneville H."/>
            <person name="Rouhier N."/>
            <person name="Sakthikumar S."/>
            <person name="Salamov A.A."/>
            <person name="Schmutz J."/>
            <person name="Selles B."/>
            <person name="Shapiro H."/>
            <person name="Tanguay P."/>
            <person name="Tuskan G.A."/>
            <person name="Henrissat B."/>
            <person name="Van de Peer Y."/>
            <person name="Rouze P."/>
            <person name="Ellis J.G."/>
            <person name="Dodds P.N."/>
            <person name="Schein J.E."/>
            <person name="Zhong S."/>
            <person name="Hamelin R.C."/>
            <person name="Grigoriev I.V."/>
            <person name="Szabo L.J."/>
            <person name="Martin F."/>
        </authorList>
    </citation>
    <scope>NUCLEOTIDE SEQUENCE [LARGE SCALE GENOMIC DNA]</scope>
    <source>
        <strain evidence="5">98AG31 / pathotype 3-4-7</strain>
    </source>
</reference>
<dbReference type="GO" id="GO:0005737">
    <property type="term" value="C:cytoplasm"/>
    <property type="evidence" value="ECO:0007669"/>
    <property type="project" value="TreeGrafter"/>
</dbReference>
<dbReference type="AlphaFoldDB" id="F4RJX2"/>
<dbReference type="InterPro" id="IPR013332">
    <property type="entry name" value="KPR_N"/>
</dbReference>
<dbReference type="InterPro" id="IPR013328">
    <property type="entry name" value="6PGD_dom2"/>
</dbReference>
<dbReference type="RefSeq" id="XP_007409293.1">
    <property type="nucleotide sequence ID" value="XM_007409231.1"/>
</dbReference>
<feature type="domain" description="Ketopantoate reductase N-terminal" evidence="2">
    <location>
        <begin position="1"/>
        <end position="163"/>
    </location>
</feature>
<dbReference type="PANTHER" id="PTHR21708:SF43">
    <property type="entry name" value="KETOPANTOATE REDUCTASE C-TERMINAL DOMAIN-CONTAINING PROTEIN"/>
    <property type="match status" value="1"/>
</dbReference>
<dbReference type="HOGENOM" id="CLU_031468_2_1_1"/>
<feature type="region of interest" description="Disordered" evidence="1">
    <location>
        <begin position="273"/>
        <end position="307"/>
    </location>
</feature>
<dbReference type="InParanoid" id="F4RJX2"/>
<name>F4RJX2_MELLP</name>
<dbReference type="eggNOG" id="ENOG502RYJ0">
    <property type="taxonomic scope" value="Eukaryota"/>
</dbReference>
<gene>
    <name evidence="4" type="ORF">MELLADRAFT_35492</name>
</gene>
<dbReference type="Gene3D" id="1.10.1040.10">
    <property type="entry name" value="N-(1-d-carboxylethyl)-l-norvaline Dehydrogenase, domain 2"/>
    <property type="match status" value="1"/>
</dbReference>
<feature type="compositionally biased region" description="Acidic residues" evidence="1">
    <location>
        <begin position="283"/>
        <end position="295"/>
    </location>
</feature>
<organism evidence="5">
    <name type="scientific">Melampsora larici-populina (strain 98AG31 / pathotype 3-4-7)</name>
    <name type="common">Poplar leaf rust fungus</name>
    <dbReference type="NCBI Taxonomy" id="747676"/>
    <lineage>
        <taxon>Eukaryota</taxon>
        <taxon>Fungi</taxon>
        <taxon>Dikarya</taxon>
        <taxon>Basidiomycota</taxon>
        <taxon>Pucciniomycotina</taxon>
        <taxon>Pucciniomycetes</taxon>
        <taxon>Pucciniales</taxon>
        <taxon>Melampsoraceae</taxon>
        <taxon>Melampsora</taxon>
    </lineage>
</organism>
<evidence type="ECO:0000259" key="3">
    <source>
        <dbReference type="Pfam" id="PF08546"/>
    </source>
</evidence>
<evidence type="ECO:0000259" key="2">
    <source>
        <dbReference type="Pfam" id="PF02558"/>
    </source>
</evidence>
<dbReference type="InterPro" id="IPR013752">
    <property type="entry name" value="KPA_reductase"/>
</dbReference>
<evidence type="ECO:0000313" key="4">
    <source>
        <dbReference type="EMBL" id="EGG07386.1"/>
    </source>
</evidence>
<dbReference type="PANTHER" id="PTHR21708">
    <property type="entry name" value="PROBABLE 2-DEHYDROPANTOATE 2-REDUCTASE"/>
    <property type="match status" value="1"/>
</dbReference>
<protein>
    <recommendedName>
        <fullName evidence="6">Ketopantoate reductase C-terminal domain-containing protein</fullName>
    </recommendedName>
</protein>
<keyword evidence="5" id="KW-1185">Reference proteome</keyword>
<feature type="domain" description="Ketopantoate reductase C-terminal" evidence="3">
    <location>
        <begin position="195"/>
        <end position="342"/>
    </location>
</feature>
<dbReference type="Gene3D" id="3.40.50.720">
    <property type="entry name" value="NAD(P)-binding Rossmann-like Domain"/>
    <property type="match status" value="1"/>
</dbReference>
<dbReference type="STRING" id="747676.F4RJX2"/>
<feature type="non-terminal residue" evidence="4">
    <location>
        <position position="1"/>
    </location>
</feature>
<dbReference type="Proteomes" id="UP000001072">
    <property type="component" value="Unassembled WGS sequence"/>
</dbReference>
<dbReference type="InterPro" id="IPR008927">
    <property type="entry name" value="6-PGluconate_DH-like_C_sf"/>
</dbReference>
<proteinExistence type="predicted"/>
<sequence>SIGGVYSYVLEQSKRCRVTAIARSAYDSIQQDGLTIRSQKFGVISNWKPYRVLRKAEEATDRNYRLIICTFKCLPDLLPTTTILAPFLIPFCGTSPNDKPKAKPPTVVLIQNGIGIEQPIAEAFPSIHIISTVAWIGANLISKPNQPTIIEHGKMEKLVFGLYDDEKRSLGKIEVDLLASLLKDGGGQIEVLEHIQPARWAKNLWNAAFSTMCSLSRSPVSALIAPEVLPHTLPVVRRTMLEMIYVARALGYREIDLPAKAVDDTIQLTISHYQGSQSQNNEDVFEEDEEEEEGKEETKHTTFKPSMLLDLENGRPMELEPIVGAVLDRARAKAIETPRLDLFEYPFLHFMFYF</sequence>
<dbReference type="Pfam" id="PF02558">
    <property type="entry name" value="ApbA"/>
    <property type="match status" value="1"/>
</dbReference>
<dbReference type="GeneID" id="18927471"/>